<protein>
    <submittedName>
        <fullName evidence="7">Transporter</fullName>
    </submittedName>
</protein>
<feature type="transmembrane region" description="Helical" evidence="6">
    <location>
        <begin position="304"/>
        <end position="332"/>
    </location>
</feature>
<name>A0A1B4XHW7_9GAMM</name>
<evidence type="ECO:0000256" key="3">
    <source>
        <dbReference type="ARBA" id="ARBA00022692"/>
    </source>
</evidence>
<keyword evidence="2" id="KW-0813">Transport</keyword>
<sequence length="452" mass="49329">MHERWSSRGIFVLAAGGAAIGFNNFWQFPYLAVEHGGGAFLIVYLLSVLLIGLPLLMAEFALGRSGRASPIGAFRFLTQRARANPLWKVVGWMGVLSVFLILSYLSVIAGWVIAYMLRAAFGVYVGLTADGMSAQFAQMVMDPERQLFWHTLFMTITMLIAARGVRHGLEMVVRYAVPLLLVVLLALTAYVATTDAFAHAASVFFLPDFSKLTGMSVLAAVSHAFFSLGLGAGAMLMYGAYLGADAPIPRLSFYVVGVDTLTSVAVSLVVLSILFAGNVELSSGPSLVFQSLPLAFDHIPYGRILIVVLFGLLLVAALTSAISLAEPVMVWLSEQFGMSLQRSAILCGISAWSLGVITILSFHDWAFSFQLFGVVKKLGFFDVMQVLTAHVLLPVSGILIALFTGWALKPEMMREALPLRQAWLYHTWLWLLRIVIPALLLIVLFNLPELFA</sequence>
<feature type="transmembrane region" description="Helical" evidence="6">
    <location>
        <begin position="147"/>
        <end position="165"/>
    </location>
</feature>
<dbReference type="SUPFAM" id="SSF161070">
    <property type="entry name" value="SNF-like"/>
    <property type="match status" value="1"/>
</dbReference>
<accession>A0A1B4XHW7</accession>
<dbReference type="PANTHER" id="PTHR42948:SF1">
    <property type="entry name" value="TRANSPORTER"/>
    <property type="match status" value="1"/>
</dbReference>
<organism evidence="7 8">
    <name type="scientific">Sulfuricaulis limicola</name>
    <dbReference type="NCBI Taxonomy" id="1620215"/>
    <lineage>
        <taxon>Bacteria</taxon>
        <taxon>Pseudomonadati</taxon>
        <taxon>Pseudomonadota</taxon>
        <taxon>Gammaproteobacteria</taxon>
        <taxon>Acidiferrobacterales</taxon>
        <taxon>Acidiferrobacteraceae</taxon>
        <taxon>Sulfuricaulis</taxon>
    </lineage>
</organism>
<feature type="transmembrane region" description="Helical" evidence="6">
    <location>
        <begin position="344"/>
        <end position="363"/>
    </location>
</feature>
<dbReference type="InParanoid" id="A0A1B4XHW7"/>
<dbReference type="PANTHER" id="PTHR42948">
    <property type="entry name" value="TRANSPORTER"/>
    <property type="match status" value="1"/>
</dbReference>
<proteinExistence type="predicted"/>
<dbReference type="InterPro" id="IPR047218">
    <property type="entry name" value="YocR/YhdH-like"/>
</dbReference>
<evidence type="ECO:0000256" key="6">
    <source>
        <dbReference type="SAM" id="Phobius"/>
    </source>
</evidence>
<feature type="transmembrane region" description="Helical" evidence="6">
    <location>
        <begin position="89"/>
        <end position="117"/>
    </location>
</feature>
<dbReference type="KEGG" id="slim:SCL_2106"/>
<feature type="transmembrane region" description="Helical" evidence="6">
    <location>
        <begin position="9"/>
        <end position="26"/>
    </location>
</feature>
<evidence type="ECO:0000313" key="7">
    <source>
        <dbReference type="EMBL" id="BAV34395.1"/>
    </source>
</evidence>
<dbReference type="PRINTS" id="PR00176">
    <property type="entry name" value="NANEUSMPORT"/>
</dbReference>
<dbReference type="PROSITE" id="PS50267">
    <property type="entry name" value="NA_NEUROTRAN_SYMP_3"/>
    <property type="match status" value="1"/>
</dbReference>
<dbReference type="InterPro" id="IPR000175">
    <property type="entry name" value="Na/ntran_symport"/>
</dbReference>
<feature type="transmembrane region" description="Helical" evidence="6">
    <location>
        <begin position="383"/>
        <end position="408"/>
    </location>
</feature>
<dbReference type="AlphaFoldDB" id="A0A1B4XHW7"/>
<feature type="transmembrane region" description="Helical" evidence="6">
    <location>
        <begin position="253"/>
        <end position="276"/>
    </location>
</feature>
<keyword evidence="3 6" id="KW-0812">Transmembrane</keyword>
<evidence type="ECO:0000256" key="4">
    <source>
        <dbReference type="ARBA" id="ARBA00022989"/>
    </source>
</evidence>
<gene>
    <name evidence="7" type="ORF">SCL_2106</name>
</gene>
<dbReference type="Pfam" id="PF00209">
    <property type="entry name" value="SNF"/>
    <property type="match status" value="2"/>
</dbReference>
<feature type="transmembrane region" description="Helical" evidence="6">
    <location>
        <begin position="212"/>
        <end position="241"/>
    </location>
</feature>
<dbReference type="GO" id="GO:0016020">
    <property type="term" value="C:membrane"/>
    <property type="evidence" value="ECO:0007669"/>
    <property type="project" value="UniProtKB-SubCell"/>
</dbReference>
<dbReference type="EMBL" id="AP014879">
    <property type="protein sequence ID" value="BAV34395.1"/>
    <property type="molecule type" value="Genomic_DNA"/>
</dbReference>
<keyword evidence="8" id="KW-1185">Reference proteome</keyword>
<comment type="subcellular location">
    <subcellularLocation>
        <location evidence="1">Membrane</location>
        <topology evidence="1">Multi-pass membrane protein</topology>
    </subcellularLocation>
</comment>
<keyword evidence="5 6" id="KW-0472">Membrane</keyword>
<reference evidence="7 8" key="1">
    <citation type="submission" date="2015-05" db="EMBL/GenBank/DDBJ databases">
        <title>Complete genome sequence of a sulfur-oxidizing gammaproteobacterium strain HA5.</title>
        <authorList>
            <person name="Miura A."/>
            <person name="Kojima H."/>
            <person name="Fukui M."/>
        </authorList>
    </citation>
    <scope>NUCLEOTIDE SEQUENCE [LARGE SCALE GENOMIC DNA]</scope>
    <source>
        <strain evidence="7 8">HA5</strain>
    </source>
</reference>
<dbReference type="CDD" id="cd10336">
    <property type="entry name" value="SLC6sbd_Tyt1-Like"/>
    <property type="match status" value="1"/>
</dbReference>
<keyword evidence="4 6" id="KW-1133">Transmembrane helix</keyword>
<dbReference type="Proteomes" id="UP000243180">
    <property type="component" value="Chromosome"/>
</dbReference>
<evidence type="ECO:0000256" key="2">
    <source>
        <dbReference type="ARBA" id="ARBA00022448"/>
    </source>
</evidence>
<dbReference type="InterPro" id="IPR037272">
    <property type="entry name" value="SNS_sf"/>
</dbReference>
<evidence type="ECO:0000313" key="8">
    <source>
        <dbReference type="Proteomes" id="UP000243180"/>
    </source>
</evidence>
<evidence type="ECO:0000256" key="1">
    <source>
        <dbReference type="ARBA" id="ARBA00004141"/>
    </source>
</evidence>
<feature type="transmembrane region" description="Helical" evidence="6">
    <location>
        <begin position="38"/>
        <end position="57"/>
    </location>
</feature>
<feature type="transmembrane region" description="Helical" evidence="6">
    <location>
        <begin position="172"/>
        <end position="192"/>
    </location>
</feature>
<feature type="transmembrane region" description="Helical" evidence="6">
    <location>
        <begin position="428"/>
        <end position="447"/>
    </location>
</feature>
<evidence type="ECO:0000256" key="5">
    <source>
        <dbReference type="ARBA" id="ARBA00023136"/>
    </source>
</evidence>
<dbReference type="NCBIfam" id="NF037979">
    <property type="entry name" value="Na_transp"/>
    <property type="match status" value="1"/>
</dbReference>